<keyword evidence="6 8" id="KW-1133">Transmembrane helix</keyword>
<dbReference type="PANTHER" id="PTHR33908">
    <property type="entry name" value="MANNOSYLTRANSFERASE YKCB-RELATED"/>
    <property type="match status" value="1"/>
</dbReference>
<dbReference type="GO" id="GO:0009103">
    <property type="term" value="P:lipopolysaccharide biosynthetic process"/>
    <property type="evidence" value="ECO:0007669"/>
    <property type="project" value="UniProtKB-ARBA"/>
</dbReference>
<name>A0A1W2DKR1_9BACT</name>
<feature type="transmembrane region" description="Helical" evidence="8">
    <location>
        <begin position="171"/>
        <end position="196"/>
    </location>
</feature>
<dbReference type="OrthoDB" id="9815691at2"/>
<dbReference type="InterPro" id="IPR050297">
    <property type="entry name" value="LipidA_mod_glycosyltrf_83"/>
</dbReference>
<evidence type="ECO:0000256" key="6">
    <source>
        <dbReference type="ARBA" id="ARBA00022989"/>
    </source>
</evidence>
<gene>
    <name evidence="10" type="ORF">SAMN02746065_11870</name>
</gene>
<evidence type="ECO:0000256" key="7">
    <source>
        <dbReference type="ARBA" id="ARBA00023136"/>
    </source>
</evidence>
<feature type="transmembrane region" description="Helical" evidence="8">
    <location>
        <begin position="311"/>
        <end position="328"/>
    </location>
</feature>
<evidence type="ECO:0000313" key="10">
    <source>
        <dbReference type="EMBL" id="SMC98065.1"/>
    </source>
</evidence>
<dbReference type="InterPro" id="IPR003342">
    <property type="entry name" value="ArnT-like_N"/>
</dbReference>
<accession>A0A1W2DKR1</accession>
<protein>
    <submittedName>
        <fullName evidence="10">4-amino-4-deoxy-L-arabinose transferase</fullName>
    </submittedName>
</protein>
<dbReference type="GO" id="GO:0005886">
    <property type="term" value="C:plasma membrane"/>
    <property type="evidence" value="ECO:0007669"/>
    <property type="project" value="UniProtKB-SubCell"/>
</dbReference>
<dbReference type="AlphaFoldDB" id="A0A1W2DKR1"/>
<organism evidence="10 11">
    <name type="scientific">Desulfocicer vacuolatum DSM 3385</name>
    <dbReference type="NCBI Taxonomy" id="1121400"/>
    <lineage>
        <taxon>Bacteria</taxon>
        <taxon>Pseudomonadati</taxon>
        <taxon>Thermodesulfobacteriota</taxon>
        <taxon>Desulfobacteria</taxon>
        <taxon>Desulfobacterales</taxon>
        <taxon>Desulfobacteraceae</taxon>
        <taxon>Desulfocicer</taxon>
    </lineage>
</organism>
<feature type="transmembrane region" description="Helical" evidence="8">
    <location>
        <begin position="334"/>
        <end position="353"/>
    </location>
</feature>
<keyword evidence="3" id="KW-0328">Glycosyltransferase</keyword>
<keyword evidence="4 10" id="KW-0808">Transferase</keyword>
<dbReference type="PANTHER" id="PTHR33908:SF3">
    <property type="entry name" value="UNDECAPRENYL PHOSPHATE-ALPHA-4-AMINO-4-DEOXY-L-ARABINOSE ARABINOSYL TRANSFERASE"/>
    <property type="match status" value="1"/>
</dbReference>
<feature type="transmembrane region" description="Helical" evidence="8">
    <location>
        <begin position="118"/>
        <end position="139"/>
    </location>
</feature>
<dbReference type="STRING" id="1121400.SAMN02746065_11870"/>
<feature type="transmembrane region" description="Helical" evidence="8">
    <location>
        <begin position="88"/>
        <end position="106"/>
    </location>
</feature>
<keyword evidence="7 8" id="KW-0472">Membrane</keyword>
<evidence type="ECO:0000313" key="11">
    <source>
        <dbReference type="Proteomes" id="UP000192418"/>
    </source>
</evidence>
<dbReference type="Pfam" id="PF02366">
    <property type="entry name" value="PMT"/>
    <property type="match status" value="1"/>
</dbReference>
<comment type="subcellular location">
    <subcellularLocation>
        <location evidence="1">Cell membrane</location>
        <topology evidence="1">Multi-pass membrane protein</topology>
    </subcellularLocation>
</comment>
<feature type="transmembrane region" description="Helical" evidence="8">
    <location>
        <begin position="208"/>
        <end position="230"/>
    </location>
</feature>
<sequence>MNFRNKLSPHTYLWAILIFLMLSRLMFIGAYPLADTTEARYGEMGRLMLETGDWITPQFEKGIPFWGKPPLSFWLTAASFKLLGIHEFSARLPSFLLGIAVVAMVFNLGKYRLDQKNALIACVIMTSSIIFWISSGAVMTDHCLLAGTTLSMVGFWRCITAAKNTGRIWGILFFMGLSIGLMAKGPVAVVLIFFPVLSWCLIPKRMNLILKLPWLTGMGLTLLLSLPWYVAAELKTPGFLEYFIVGEHWNRFLVSGWKGDLYGSAHAQPKGMIWAFWVVCAFPWSIFLPLLLMKKKNRNLFTATVRESQSWFLYLVLWATTPMVFFTMAGNILWAYVLPGIPAFSLVIAGLIHRQSWAQNIVQKIACIILTLFLSVSIVVVTEIGPDLNSQKKLLGYFNRISHGENLYYFNWRPFSAEFYSRAAVGEIISVFDIKDLFEDNQKSYLAVKNKHVMIIPKDIMSSFDIKKKINGYVLFQEK</sequence>
<feature type="transmembrane region" description="Helical" evidence="8">
    <location>
        <begin position="12"/>
        <end position="34"/>
    </location>
</feature>
<evidence type="ECO:0000256" key="1">
    <source>
        <dbReference type="ARBA" id="ARBA00004651"/>
    </source>
</evidence>
<dbReference type="Proteomes" id="UP000192418">
    <property type="component" value="Unassembled WGS sequence"/>
</dbReference>
<dbReference type="GO" id="GO:0016763">
    <property type="term" value="F:pentosyltransferase activity"/>
    <property type="evidence" value="ECO:0007669"/>
    <property type="project" value="TreeGrafter"/>
</dbReference>
<dbReference type="GO" id="GO:0006493">
    <property type="term" value="P:protein O-linked glycosylation"/>
    <property type="evidence" value="ECO:0007669"/>
    <property type="project" value="InterPro"/>
</dbReference>
<feature type="domain" description="ArnT-like N-terminal" evidence="9">
    <location>
        <begin position="34"/>
        <end position="243"/>
    </location>
</feature>
<keyword evidence="11" id="KW-1185">Reference proteome</keyword>
<dbReference type="EMBL" id="FWXY01000018">
    <property type="protein sequence ID" value="SMC98065.1"/>
    <property type="molecule type" value="Genomic_DNA"/>
</dbReference>
<evidence type="ECO:0000256" key="2">
    <source>
        <dbReference type="ARBA" id="ARBA00022475"/>
    </source>
</evidence>
<dbReference type="GO" id="GO:0010041">
    <property type="term" value="P:response to iron(III) ion"/>
    <property type="evidence" value="ECO:0007669"/>
    <property type="project" value="TreeGrafter"/>
</dbReference>
<keyword evidence="2" id="KW-1003">Cell membrane</keyword>
<reference evidence="10 11" key="1">
    <citation type="submission" date="2017-04" db="EMBL/GenBank/DDBJ databases">
        <authorList>
            <person name="Afonso C.L."/>
            <person name="Miller P.J."/>
            <person name="Scott M.A."/>
            <person name="Spackman E."/>
            <person name="Goraichik I."/>
            <person name="Dimitrov K.M."/>
            <person name="Suarez D.L."/>
            <person name="Swayne D.E."/>
        </authorList>
    </citation>
    <scope>NUCLEOTIDE SEQUENCE [LARGE SCALE GENOMIC DNA]</scope>
    <source>
        <strain evidence="10 11">DSM 3385</strain>
    </source>
</reference>
<evidence type="ECO:0000256" key="3">
    <source>
        <dbReference type="ARBA" id="ARBA00022676"/>
    </source>
</evidence>
<proteinExistence type="predicted"/>
<dbReference type="GO" id="GO:0000030">
    <property type="term" value="F:mannosyltransferase activity"/>
    <property type="evidence" value="ECO:0007669"/>
    <property type="project" value="InterPro"/>
</dbReference>
<evidence type="ECO:0000256" key="5">
    <source>
        <dbReference type="ARBA" id="ARBA00022692"/>
    </source>
</evidence>
<feature type="transmembrane region" description="Helical" evidence="8">
    <location>
        <begin position="365"/>
        <end position="385"/>
    </location>
</feature>
<evidence type="ECO:0000256" key="8">
    <source>
        <dbReference type="SAM" id="Phobius"/>
    </source>
</evidence>
<evidence type="ECO:0000259" key="9">
    <source>
        <dbReference type="Pfam" id="PF02366"/>
    </source>
</evidence>
<feature type="transmembrane region" description="Helical" evidence="8">
    <location>
        <begin position="271"/>
        <end position="291"/>
    </location>
</feature>
<evidence type="ECO:0000256" key="4">
    <source>
        <dbReference type="ARBA" id="ARBA00022679"/>
    </source>
</evidence>
<keyword evidence="5 8" id="KW-0812">Transmembrane</keyword>